<keyword evidence="3" id="KW-0238">DNA-binding</keyword>
<dbReference type="PANTHER" id="PTHR48019">
    <property type="entry name" value="SERUM RESPONSE FACTOR HOMOLOG"/>
    <property type="match status" value="1"/>
</dbReference>
<evidence type="ECO:0000256" key="7">
    <source>
        <dbReference type="SAM" id="MobiDB-lite"/>
    </source>
</evidence>
<evidence type="ECO:0000256" key="4">
    <source>
        <dbReference type="ARBA" id="ARBA00023163"/>
    </source>
</evidence>
<evidence type="ECO:0000259" key="8">
    <source>
        <dbReference type="PROSITE" id="PS50066"/>
    </source>
</evidence>
<name>A0A0D2VGT5_CAPO3</name>
<dbReference type="AlphaFoldDB" id="A0A0D2VGT5"/>
<feature type="domain" description="MADS-box" evidence="8">
    <location>
        <begin position="22"/>
        <end position="65"/>
    </location>
</feature>
<evidence type="ECO:0000256" key="3">
    <source>
        <dbReference type="ARBA" id="ARBA00023125"/>
    </source>
</evidence>
<protein>
    <submittedName>
        <fullName evidence="9">Myocyte enhancer factor 2A</fullName>
    </submittedName>
</protein>
<dbReference type="SMART" id="SM00432">
    <property type="entry name" value="MADS"/>
    <property type="match status" value="1"/>
</dbReference>
<evidence type="ECO:0000256" key="6">
    <source>
        <dbReference type="SAM" id="Coils"/>
    </source>
</evidence>
<comment type="subcellular location">
    <subcellularLocation>
        <location evidence="1">Nucleus</location>
    </subcellularLocation>
</comment>
<feature type="compositionally biased region" description="Pro residues" evidence="7">
    <location>
        <begin position="276"/>
        <end position="285"/>
    </location>
</feature>
<dbReference type="InterPro" id="IPR002100">
    <property type="entry name" value="TF_MADSbox"/>
</dbReference>
<dbReference type="Pfam" id="PF00319">
    <property type="entry name" value="SRF-TF"/>
    <property type="match status" value="1"/>
</dbReference>
<keyword evidence="4" id="KW-0804">Transcription</keyword>
<reference evidence="10" key="1">
    <citation type="submission" date="2011-02" db="EMBL/GenBank/DDBJ databases">
        <title>The Genome Sequence of Capsaspora owczarzaki ATCC 30864.</title>
        <authorList>
            <person name="Russ C."/>
            <person name="Cuomo C."/>
            <person name="Burger G."/>
            <person name="Gray M.W."/>
            <person name="Holland P.W.H."/>
            <person name="King N."/>
            <person name="Lang F.B.F."/>
            <person name="Roger A.J."/>
            <person name="Ruiz-Trillo I."/>
            <person name="Young S.K."/>
            <person name="Zeng Q."/>
            <person name="Gargeya S."/>
            <person name="Alvarado L."/>
            <person name="Berlin A."/>
            <person name="Chapman S.B."/>
            <person name="Chen Z."/>
            <person name="Freedman E."/>
            <person name="Gellesch M."/>
            <person name="Goldberg J."/>
            <person name="Griggs A."/>
            <person name="Gujja S."/>
            <person name="Heilman E."/>
            <person name="Heiman D."/>
            <person name="Howarth C."/>
            <person name="Mehta T."/>
            <person name="Neiman D."/>
            <person name="Pearson M."/>
            <person name="Roberts A."/>
            <person name="Saif S."/>
            <person name="Shea T."/>
            <person name="Shenoy N."/>
            <person name="Sisk P."/>
            <person name="Stolte C."/>
            <person name="Sykes S."/>
            <person name="White J."/>
            <person name="Yandava C."/>
            <person name="Haas B."/>
            <person name="Nusbaum C."/>
            <person name="Birren B."/>
        </authorList>
    </citation>
    <scope>NUCLEOTIDE SEQUENCE</scope>
    <source>
        <strain evidence="10">ATCC 30864</strain>
    </source>
</reference>
<dbReference type="eggNOG" id="KOG0014">
    <property type="taxonomic scope" value="Eukaryota"/>
</dbReference>
<organism evidence="9 10">
    <name type="scientific">Capsaspora owczarzaki (strain ATCC 30864)</name>
    <dbReference type="NCBI Taxonomy" id="595528"/>
    <lineage>
        <taxon>Eukaryota</taxon>
        <taxon>Filasterea</taxon>
        <taxon>Capsaspora</taxon>
    </lineage>
</organism>
<dbReference type="SUPFAM" id="SSF55455">
    <property type="entry name" value="SRF-like"/>
    <property type="match status" value="1"/>
</dbReference>
<feature type="region of interest" description="Disordered" evidence="7">
    <location>
        <begin position="255"/>
        <end position="294"/>
    </location>
</feature>
<dbReference type="Proteomes" id="UP000008743">
    <property type="component" value="Unassembled WGS sequence"/>
</dbReference>
<evidence type="ECO:0000313" key="9">
    <source>
        <dbReference type="EMBL" id="KJE89087.1"/>
    </source>
</evidence>
<dbReference type="InterPro" id="IPR036879">
    <property type="entry name" value="TF_MADSbox_sf"/>
</dbReference>
<accession>A0A0D2VGT5</accession>
<dbReference type="GO" id="GO:0046983">
    <property type="term" value="F:protein dimerization activity"/>
    <property type="evidence" value="ECO:0007669"/>
    <property type="project" value="InterPro"/>
</dbReference>
<sequence>MLDSTTSRPCTSPPPPHHRAIQVTFTKRKLGLMKKAYELSVLCECEIALIIFSNQNRLFQYASQDMDNILLKYTEYSEPHESRTNEDLAAQIAKKEARARGDSSLRDDSDSDTDGEDGIQSLDQKRAATDQIRQDFTLQSQQQQHHSTISANRIQQLQATSNDALQQLHNFQQQQQQQQQQPFSLIPPAYVPHPETLNGQPNLVFAPAPLSASSMPFGSALGSAGYFPSYNLGSAELANAQAGSTLPPHINLGAPPFYTPQFAQGGPAPGASATMPTPPLPPPPVTTAKSRGKK</sequence>
<dbReference type="PROSITE" id="PS50066">
    <property type="entry name" value="MADS_BOX_2"/>
    <property type="match status" value="1"/>
</dbReference>
<evidence type="ECO:0000256" key="1">
    <source>
        <dbReference type="ARBA" id="ARBA00004123"/>
    </source>
</evidence>
<feature type="coiled-coil region" evidence="6">
    <location>
        <begin position="154"/>
        <end position="181"/>
    </location>
</feature>
<dbReference type="EMBL" id="KE346360">
    <property type="protein sequence ID" value="KJE89087.1"/>
    <property type="molecule type" value="Genomic_DNA"/>
</dbReference>
<keyword evidence="5" id="KW-0539">Nucleus</keyword>
<gene>
    <name evidence="9" type="ORF">CAOG_000636</name>
</gene>
<dbReference type="GO" id="GO:0003677">
    <property type="term" value="F:DNA binding"/>
    <property type="evidence" value="ECO:0007669"/>
    <property type="project" value="UniProtKB-KW"/>
</dbReference>
<dbReference type="Gene3D" id="3.40.1810.10">
    <property type="entry name" value="Transcription factor, MADS-box"/>
    <property type="match status" value="1"/>
</dbReference>
<dbReference type="GO" id="GO:0005634">
    <property type="term" value="C:nucleus"/>
    <property type="evidence" value="ECO:0007669"/>
    <property type="project" value="UniProtKB-SubCell"/>
</dbReference>
<dbReference type="InterPro" id="IPR050142">
    <property type="entry name" value="MADS-box/MEF2_TF"/>
</dbReference>
<feature type="region of interest" description="Disordered" evidence="7">
    <location>
        <begin position="93"/>
        <end position="122"/>
    </location>
</feature>
<dbReference type="STRING" id="595528.A0A0D2VGT5"/>
<dbReference type="OrthoDB" id="1898716at2759"/>
<evidence type="ECO:0000313" key="10">
    <source>
        <dbReference type="Proteomes" id="UP000008743"/>
    </source>
</evidence>
<dbReference type="PRINTS" id="PR00404">
    <property type="entry name" value="MADSDOMAIN"/>
</dbReference>
<dbReference type="InParanoid" id="A0A0D2VGT5"/>
<feature type="compositionally biased region" description="Basic and acidic residues" evidence="7">
    <location>
        <begin position="93"/>
        <end position="108"/>
    </location>
</feature>
<evidence type="ECO:0000256" key="2">
    <source>
        <dbReference type="ARBA" id="ARBA00023015"/>
    </source>
</evidence>
<keyword evidence="6" id="KW-0175">Coiled coil</keyword>
<keyword evidence="10" id="KW-1185">Reference proteome</keyword>
<proteinExistence type="predicted"/>
<keyword evidence="2" id="KW-0805">Transcription regulation</keyword>
<evidence type="ECO:0000256" key="5">
    <source>
        <dbReference type="ARBA" id="ARBA00023242"/>
    </source>
</evidence>